<keyword evidence="1" id="KW-1133">Transmembrane helix</keyword>
<dbReference type="PANTHER" id="PTHR34675">
    <property type="entry name" value="PROTEIN TRIGALACTOSYLDIACYLGLYCEROL 2, CHLOROPLASTIC"/>
    <property type="match status" value="1"/>
</dbReference>
<reference evidence="3" key="1">
    <citation type="journal article" date="2016" name="BMC Biol.">
        <title>Parallel evolution of highly conserved plastid genome architecture in red seaweeds and seed plants.</title>
        <authorList>
            <person name="Lee J."/>
            <person name="Cho C.H."/>
            <person name="Park S.I."/>
            <person name="Choi J.W."/>
            <person name="Song H.S."/>
            <person name="West J.A."/>
            <person name="Bhattacharya D."/>
            <person name="Yoon H.S."/>
        </authorList>
    </citation>
    <scope>NUCLEOTIDE SEQUENCE</scope>
</reference>
<dbReference type="PANTHER" id="PTHR34675:SF1">
    <property type="entry name" value="PROTEIN TRIGALACTOSYLDIACYLGLYCEROL 2, CHLOROPLASTIC"/>
    <property type="match status" value="1"/>
</dbReference>
<sequence length="217" mass="24820">MNKTIPNKLWKNLYSVITFVTFISLTIIVLFTLNLKKKQGYLLFVEFSNGNGLKEGTNVVMRGVNIGYIKNIKIDLNSILVLVYIKSINILVPKNSIIETNQAGLLNDAVIDIIPLEVITDTEISDINVLSKECYQSKFLCHFNYLYGERGLNYDDLIRSATRISQRFDDPHFFSLFYNFLKNCIKISSDVSIITSDIAHTTSLFYDSLLNFLLNHI</sequence>
<proteinExistence type="predicted"/>
<accession>A0A1C9C9B6</accession>
<keyword evidence="3" id="KW-0934">Plastid</keyword>
<dbReference type="EMBL" id="KX284712">
    <property type="protein sequence ID" value="AOM64965.1"/>
    <property type="molecule type" value="Genomic_DNA"/>
</dbReference>
<dbReference type="AlphaFoldDB" id="A0A1C9C9B6"/>
<keyword evidence="1" id="KW-0472">Membrane</keyword>
<evidence type="ECO:0000256" key="1">
    <source>
        <dbReference type="SAM" id="Phobius"/>
    </source>
</evidence>
<feature type="domain" description="Mce/MlaD" evidence="2">
    <location>
        <begin position="40"/>
        <end position="115"/>
    </location>
</feature>
<organism evidence="3">
    <name type="scientific">Schizymenia dubyi</name>
    <dbReference type="NCBI Taxonomy" id="38368"/>
    <lineage>
        <taxon>Eukaryota</taxon>
        <taxon>Rhodophyta</taxon>
        <taxon>Florideophyceae</taxon>
        <taxon>Rhodymeniophycidae</taxon>
        <taxon>Nemastomatales</taxon>
        <taxon>Schizymeniaceae</taxon>
        <taxon>Schizymenia</taxon>
    </lineage>
</organism>
<dbReference type="InterPro" id="IPR039342">
    <property type="entry name" value="TGD2-like"/>
</dbReference>
<gene>
    <name evidence="3" type="primary">ycf22</name>
    <name evidence="3" type="ORF">Schiz_082</name>
</gene>
<geneLocation type="plastid" evidence="3"/>
<name>A0A1C9C9B6_9FLOR</name>
<keyword evidence="1" id="KW-0812">Transmembrane</keyword>
<dbReference type="InterPro" id="IPR003399">
    <property type="entry name" value="Mce/MlaD"/>
</dbReference>
<dbReference type="Pfam" id="PF02470">
    <property type="entry name" value="MlaD"/>
    <property type="match status" value="1"/>
</dbReference>
<dbReference type="RefSeq" id="YP_009296030.1">
    <property type="nucleotide sequence ID" value="NC_031169.1"/>
</dbReference>
<evidence type="ECO:0000259" key="2">
    <source>
        <dbReference type="Pfam" id="PF02470"/>
    </source>
</evidence>
<protein>
    <recommendedName>
        <fullName evidence="2">Mce/MlaD domain-containing protein</fullName>
    </recommendedName>
</protein>
<dbReference type="GeneID" id="29072300"/>
<feature type="transmembrane region" description="Helical" evidence="1">
    <location>
        <begin position="12"/>
        <end position="33"/>
    </location>
</feature>
<evidence type="ECO:0000313" key="3">
    <source>
        <dbReference type="EMBL" id="AOM64965.1"/>
    </source>
</evidence>